<keyword evidence="3" id="KW-1185">Reference proteome</keyword>
<dbReference type="InterPro" id="IPR029068">
    <property type="entry name" value="Glyas_Bleomycin-R_OHBP_Dase"/>
</dbReference>
<feature type="domain" description="PhnB-like" evidence="1">
    <location>
        <begin position="5"/>
        <end position="114"/>
    </location>
</feature>
<dbReference type="Proteomes" id="UP000256373">
    <property type="component" value="Unassembled WGS sequence"/>
</dbReference>
<evidence type="ECO:0000313" key="2">
    <source>
        <dbReference type="EMBL" id="REA61685.1"/>
    </source>
</evidence>
<evidence type="ECO:0000313" key="3">
    <source>
        <dbReference type="Proteomes" id="UP000256373"/>
    </source>
</evidence>
<dbReference type="Gene3D" id="3.10.180.10">
    <property type="entry name" value="2,3-Dihydroxybiphenyl 1,2-Dioxygenase, domain 1"/>
    <property type="match status" value="1"/>
</dbReference>
<protein>
    <submittedName>
        <fullName evidence="2">VOC family protein</fullName>
    </submittedName>
</protein>
<accession>A0A3D8YBX4</accession>
<dbReference type="Gene3D" id="3.30.720.100">
    <property type="match status" value="1"/>
</dbReference>
<comment type="caution">
    <text evidence="2">The sequence shown here is derived from an EMBL/GenBank/DDBJ whole genome shotgun (WGS) entry which is preliminary data.</text>
</comment>
<dbReference type="InterPro" id="IPR028973">
    <property type="entry name" value="PhnB-like"/>
</dbReference>
<sequence length="278" mass="32073">MVTHLYPCIWFDNNAKEAVAFYQSVFRNTELLHETPVVSTLAIEGTKFMFMNGGNHYQPGPAVSYFVYCGSDEEIERLYKALSEDGTIMMPLGKYEWTSKYAFISDRFGVAWQLDIDPINSYQKIVPTLLFANEKMLQIKNAINFYSSVFPKPRLLLEAPYPQDSNLPEHTVLFAQFKLNDFIFNATSNDRGDAFDFTRGNFFMIECETQKEIDHYWDKLGENGHYDSCGWLADQYGVSWRIIPAILPQLMLDPDKMQQVTNVILSSQKIQIERLTGI</sequence>
<feature type="domain" description="PhnB-like" evidence="1">
    <location>
        <begin position="123"/>
        <end position="243"/>
    </location>
</feature>
<gene>
    <name evidence="2" type="ORF">DSL64_12045</name>
</gene>
<reference evidence="2 3" key="1">
    <citation type="submission" date="2018-07" db="EMBL/GenBank/DDBJ databases">
        <title>Dyadobacter roseus sp. nov., isolated from rose rhizosphere soil.</title>
        <authorList>
            <person name="Chen L."/>
        </authorList>
    </citation>
    <scope>NUCLEOTIDE SEQUENCE [LARGE SCALE GENOMIC DNA]</scope>
    <source>
        <strain evidence="2 3">RS19</strain>
    </source>
</reference>
<name>A0A3D8YBX4_9BACT</name>
<dbReference type="RefSeq" id="WP_115831138.1">
    <property type="nucleotide sequence ID" value="NZ_QNUL01000007.1"/>
</dbReference>
<dbReference type="OrthoDB" id="9806473at2"/>
<dbReference type="CDD" id="cd06588">
    <property type="entry name" value="PhnB_like"/>
    <property type="match status" value="1"/>
</dbReference>
<dbReference type="Gene3D" id="3.30.720.110">
    <property type="match status" value="1"/>
</dbReference>
<dbReference type="AlphaFoldDB" id="A0A3D8YBX4"/>
<dbReference type="PANTHER" id="PTHR33990">
    <property type="entry name" value="PROTEIN YJDN-RELATED"/>
    <property type="match status" value="1"/>
</dbReference>
<dbReference type="EMBL" id="QNUL01000007">
    <property type="protein sequence ID" value="REA61685.1"/>
    <property type="molecule type" value="Genomic_DNA"/>
</dbReference>
<organism evidence="2 3">
    <name type="scientific">Dyadobacter luteus</name>
    <dbReference type="NCBI Taxonomy" id="2259619"/>
    <lineage>
        <taxon>Bacteria</taxon>
        <taxon>Pseudomonadati</taxon>
        <taxon>Bacteroidota</taxon>
        <taxon>Cytophagia</taxon>
        <taxon>Cytophagales</taxon>
        <taxon>Spirosomataceae</taxon>
        <taxon>Dyadobacter</taxon>
    </lineage>
</organism>
<evidence type="ECO:0000259" key="1">
    <source>
        <dbReference type="Pfam" id="PF06983"/>
    </source>
</evidence>
<dbReference type="Pfam" id="PF06983">
    <property type="entry name" value="3-dmu-9_3-mt"/>
    <property type="match status" value="2"/>
</dbReference>
<proteinExistence type="predicted"/>
<dbReference type="SUPFAM" id="SSF54593">
    <property type="entry name" value="Glyoxalase/Bleomycin resistance protein/Dihydroxybiphenyl dioxygenase"/>
    <property type="match status" value="2"/>
</dbReference>